<dbReference type="Proteomes" id="UP001379945">
    <property type="component" value="Unassembled WGS sequence"/>
</dbReference>
<protein>
    <submittedName>
        <fullName evidence="3">HupE/UreJ family protein</fullName>
    </submittedName>
</protein>
<name>A0ABU9C7M9_9BURK</name>
<sequence>MSAAQHLAVRLALLAGLMTAAALPVQAHQASTAYLDMNWQGTEVNQRVDVALRDLDRDLVLDRNDDGQLSWGEVRQAWPEIEALLTRHVHWQATGARCEPVAAPQPQLAAHGDGQYVVVQTRWRCDAPVQAIQLHYDLFKQTDPDHRALLQVNGTDASNQARAITPSAEAIELVSAAAGSGAAASTGGLSWPALVDMVEQGVHHILIGTDHILFLLALLLPAVLSWRAATSRVDAGSPPDRLRTVAVRVFKIVSAFTVAHSVTLALATFNIVSPPTRLVESVIALSIIVAAVSNLFRRGHVPGVAMAFCFGLMHGFGFANALGELALQQGQLAANLLAFNVGVESGQLLIVLGVMPLLWLVRRHATASRWVLQGGSVVIAVMGGVWLAERTLEIQILPV</sequence>
<feature type="transmembrane region" description="Helical" evidence="1">
    <location>
        <begin position="249"/>
        <end position="272"/>
    </location>
</feature>
<feature type="transmembrane region" description="Helical" evidence="1">
    <location>
        <begin position="303"/>
        <end position="322"/>
    </location>
</feature>
<evidence type="ECO:0000256" key="1">
    <source>
        <dbReference type="SAM" id="Phobius"/>
    </source>
</evidence>
<evidence type="ECO:0000313" key="3">
    <source>
        <dbReference type="EMBL" id="MEK8047889.1"/>
    </source>
</evidence>
<feature type="transmembrane region" description="Helical" evidence="1">
    <location>
        <begin position="334"/>
        <end position="358"/>
    </location>
</feature>
<keyword evidence="1" id="KW-0812">Transmembrane</keyword>
<dbReference type="EMBL" id="JBBUTI010000012">
    <property type="protein sequence ID" value="MEK8047889.1"/>
    <property type="molecule type" value="Genomic_DNA"/>
</dbReference>
<dbReference type="Pfam" id="PF13795">
    <property type="entry name" value="HupE_UreJ_2"/>
    <property type="match status" value="1"/>
</dbReference>
<keyword evidence="1" id="KW-0472">Membrane</keyword>
<accession>A0ABU9C7M9</accession>
<feature type="signal peptide" evidence="2">
    <location>
        <begin position="1"/>
        <end position="27"/>
    </location>
</feature>
<dbReference type="RefSeq" id="WP_341400199.1">
    <property type="nucleotide sequence ID" value="NZ_JBBUTI010000012.1"/>
</dbReference>
<organism evidence="3 4">
    <name type="scientific">Ideonella margarita</name>
    <dbReference type="NCBI Taxonomy" id="2984191"/>
    <lineage>
        <taxon>Bacteria</taxon>
        <taxon>Pseudomonadati</taxon>
        <taxon>Pseudomonadota</taxon>
        <taxon>Betaproteobacteria</taxon>
        <taxon>Burkholderiales</taxon>
        <taxon>Sphaerotilaceae</taxon>
        <taxon>Ideonella</taxon>
    </lineage>
</organism>
<feature type="transmembrane region" description="Helical" evidence="1">
    <location>
        <begin position="212"/>
        <end position="229"/>
    </location>
</feature>
<proteinExistence type="predicted"/>
<dbReference type="PROSITE" id="PS00018">
    <property type="entry name" value="EF_HAND_1"/>
    <property type="match status" value="1"/>
</dbReference>
<dbReference type="InterPro" id="IPR018247">
    <property type="entry name" value="EF_Hand_1_Ca_BS"/>
</dbReference>
<dbReference type="InterPro" id="IPR032809">
    <property type="entry name" value="Put_HupE_UreJ"/>
</dbReference>
<keyword evidence="1" id="KW-1133">Transmembrane helix</keyword>
<keyword evidence="4" id="KW-1185">Reference proteome</keyword>
<evidence type="ECO:0000256" key="2">
    <source>
        <dbReference type="SAM" id="SignalP"/>
    </source>
</evidence>
<reference evidence="3 4" key="1">
    <citation type="submission" date="2024-04" db="EMBL/GenBank/DDBJ databases">
        <title>Novel species of the genus Ideonella isolated from streams.</title>
        <authorList>
            <person name="Lu H."/>
        </authorList>
    </citation>
    <scope>NUCLEOTIDE SEQUENCE [LARGE SCALE GENOMIC DNA]</scope>
    <source>
        <strain evidence="3 4">LYT19W</strain>
    </source>
</reference>
<comment type="caution">
    <text evidence="3">The sequence shown here is derived from an EMBL/GenBank/DDBJ whole genome shotgun (WGS) entry which is preliminary data.</text>
</comment>
<feature type="chain" id="PRO_5046198670" evidence="2">
    <location>
        <begin position="28"/>
        <end position="399"/>
    </location>
</feature>
<evidence type="ECO:0000313" key="4">
    <source>
        <dbReference type="Proteomes" id="UP001379945"/>
    </source>
</evidence>
<gene>
    <name evidence="3" type="ORF">AACH00_16135</name>
</gene>
<keyword evidence="2" id="KW-0732">Signal</keyword>
<feature type="transmembrane region" description="Helical" evidence="1">
    <location>
        <begin position="278"/>
        <end position="296"/>
    </location>
</feature>